<dbReference type="GO" id="GO:0016151">
    <property type="term" value="F:nickel cation binding"/>
    <property type="evidence" value="ECO:0007669"/>
    <property type="project" value="InterPro"/>
</dbReference>
<name>A0A1W2ARB8_9BACT</name>
<gene>
    <name evidence="2" type="ORF">SAMN02746065_10643</name>
</gene>
<dbReference type="Pfam" id="PF09055">
    <property type="entry name" value="Sod_Ni"/>
    <property type="match status" value="1"/>
</dbReference>
<keyword evidence="1" id="KW-0732">Signal</keyword>
<proteinExistence type="predicted"/>
<dbReference type="InterPro" id="IPR014123">
    <property type="entry name" value="Superoxide_dismutase_Ni-type"/>
</dbReference>
<evidence type="ECO:0000313" key="3">
    <source>
        <dbReference type="Proteomes" id="UP000192418"/>
    </source>
</evidence>
<dbReference type="RefSeq" id="WP_084067901.1">
    <property type="nucleotide sequence ID" value="NZ_FWXY01000006.1"/>
</dbReference>
<dbReference type="EMBL" id="FWXY01000006">
    <property type="protein sequence ID" value="SMC63233.1"/>
    <property type="molecule type" value="Genomic_DNA"/>
</dbReference>
<dbReference type="STRING" id="1121400.SAMN02746065_10643"/>
<feature type="chain" id="PRO_5013320564" evidence="1">
    <location>
        <begin position="20"/>
        <end position="148"/>
    </location>
</feature>
<dbReference type="InterPro" id="IPR036502">
    <property type="entry name" value="NiSOD_sf"/>
</dbReference>
<sequence length="148" mass="17336">MTKRIIPALLTLVVVVCSAQISRAHCEIPCGIYDDPLRITLLFEHITTMEKSMRQIATLEKADHAHANQLVRWVMNKEQHADKFQHIVTQYFMTQRLKFDAKLYDKKLALLHQMLIYAMKCKQTIDLDNIGKLREAVTEFRDLYMSDK</sequence>
<accession>A0A1W2ARB8</accession>
<protein>
    <submittedName>
        <fullName evidence="2">Nickel superoxide dismutase</fullName>
    </submittedName>
</protein>
<dbReference type="GO" id="GO:0004784">
    <property type="term" value="F:superoxide dismutase activity"/>
    <property type="evidence" value="ECO:0007669"/>
    <property type="project" value="InterPro"/>
</dbReference>
<organism evidence="2 3">
    <name type="scientific">Desulfocicer vacuolatum DSM 3385</name>
    <dbReference type="NCBI Taxonomy" id="1121400"/>
    <lineage>
        <taxon>Bacteria</taxon>
        <taxon>Pseudomonadati</taxon>
        <taxon>Thermodesulfobacteriota</taxon>
        <taxon>Desulfobacteria</taxon>
        <taxon>Desulfobacterales</taxon>
        <taxon>Desulfobacteraceae</taxon>
        <taxon>Desulfocicer</taxon>
    </lineage>
</organism>
<dbReference type="AlphaFoldDB" id="A0A1W2ARB8"/>
<keyword evidence="3" id="KW-1185">Reference proteome</keyword>
<feature type="signal peptide" evidence="1">
    <location>
        <begin position="1"/>
        <end position="19"/>
    </location>
</feature>
<reference evidence="2 3" key="1">
    <citation type="submission" date="2017-04" db="EMBL/GenBank/DDBJ databases">
        <authorList>
            <person name="Afonso C.L."/>
            <person name="Miller P.J."/>
            <person name="Scott M.A."/>
            <person name="Spackman E."/>
            <person name="Goraichik I."/>
            <person name="Dimitrov K.M."/>
            <person name="Suarez D.L."/>
            <person name="Swayne D.E."/>
        </authorList>
    </citation>
    <scope>NUCLEOTIDE SEQUENCE [LARGE SCALE GENOMIC DNA]</scope>
    <source>
        <strain evidence="2 3">DSM 3385</strain>
    </source>
</reference>
<dbReference type="OrthoDB" id="9790847at2"/>
<dbReference type="SUPFAM" id="SSF109770">
    <property type="entry name" value="Nickel-containing superoxide dismutase, NiSOD"/>
    <property type="match status" value="1"/>
</dbReference>
<dbReference type="Proteomes" id="UP000192418">
    <property type="component" value="Unassembled WGS sequence"/>
</dbReference>
<evidence type="ECO:0000256" key="1">
    <source>
        <dbReference type="SAM" id="SignalP"/>
    </source>
</evidence>
<evidence type="ECO:0000313" key="2">
    <source>
        <dbReference type="EMBL" id="SMC63233.1"/>
    </source>
</evidence>
<dbReference type="Gene3D" id="1.20.120.400">
    <property type="entry name" value="Nickel-containing superoxide dismutase"/>
    <property type="match status" value="1"/>
</dbReference>